<reference evidence="1 2" key="1">
    <citation type="submission" date="2019-02" db="EMBL/GenBank/DDBJ databases">
        <title>Arundinibacter roseus gen. nov., sp. nov., a new member of the family Cytophagaceae.</title>
        <authorList>
            <person name="Szuroczki S."/>
            <person name="Khayer B."/>
            <person name="Sproer C."/>
            <person name="Toumi M."/>
            <person name="Szabo A."/>
            <person name="Felfoldi T."/>
            <person name="Schumann P."/>
            <person name="Toth E."/>
        </authorList>
    </citation>
    <scope>NUCLEOTIDE SEQUENCE [LARGE SCALE GENOMIC DNA]</scope>
    <source>
        <strain evidence="1 2">DMA-k-7a</strain>
    </source>
</reference>
<evidence type="ECO:0008006" key="3">
    <source>
        <dbReference type="Google" id="ProtNLM"/>
    </source>
</evidence>
<evidence type="ECO:0000313" key="1">
    <source>
        <dbReference type="EMBL" id="TDB61144.1"/>
    </source>
</evidence>
<dbReference type="Gene3D" id="3.30.460.40">
    <property type="match status" value="1"/>
</dbReference>
<comment type="caution">
    <text evidence="1">The sequence shown here is derived from an EMBL/GenBank/DDBJ whole genome shotgun (WGS) entry which is preliminary data.</text>
</comment>
<dbReference type="Pfam" id="PF14907">
    <property type="entry name" value="NTP_transf_5"/>
    <property type="match status" value="1"/>
</dbReference>
<dbReference type="InterPro" id="IPR039498">
    <property type="entry name" value="NTP_transf_5"/>
</dbReference>
<dbReference type="AlphaFoldDB" id="A0A4R4K1H2"/>
<protein>
    <recommendedName>
        <fullName evidence="3">Nucleotidyltransferase family protein</fullName>
    </recommendedName>
</protein>
<name>A0A4R4K1H2_9BACT</name>
<sequence>METFIHPALPSAELALIQSACLGVPLAEETWTDVRGERLLALARWHQVRPQVFAAVQHFSASWVGELKQEVFQLTLSNLVNTRETLSLLTILKKNQISAYAYKGCVWAEWLYGQQSRREFGDIDLLVAKDDVNRCLDLFRSVGYAPDPYREYLLTNQTSIRDAFFRTDYHIPMEKRVGAASSMMLEVHWQVAYPRLCFSFPSKEWSEYKVQMMIQSESVRCFTNEYQLLLLIMHHGGKENWAKLKYVADLAAYMKRYGAATNWPLVKRLAEKKGLWKLVRQSLGLLKALGMPWSDAWPEVEAVSLKATILKNWEEMPPDPKNSTWMYLKQAITIREHTADQWEVAKAHLRYMSELKLLLHKSRWYAGKS</sequence>
<dbReference type="EMBL" id="SMJU01000015">
    <property type="protein sequence ID" value="TDB61144.1"/>
    <property type="molecule type" value="Genomic_DNA"/>
</dbReference>
<dbReference type="RefSeq" id="WP_132121029.1">
    <property type="nucleotide sequence ID" value="NZ_SMJU01000015.1"/>
</dbReference>
<organism evidence="1 2">
    <name type="scientific">Arundinibacter roseus</name>
    <dbReference type="NCBI Taxonomy" id="2070510"/>
    <lineage>
        <taxon>Bacteria</taxon>
        <taxon>Pseudomonadati</taxon>
        <taxon>Bacteroidota</taxon>
        <taxon>Cytophagia</taxon>
        <taxon>Cytophagales</taxon>
        <taxon>Spirosomataceae</taxon>
        <taxon>Arundinibacter</taxon>
    </lineage>
</organism>
<evidence type="ECO:0000313" key="2">
    <source>
        <dbReference type="Proteomes" id="UP000295706"/>
    </source>
</evidence>
<proteinExistence type="predicted"/>
<accession>A0A4R4K1H2</accession>
<gene>
    <name evidence="1" type="ORF">EZE20_19965</name>
</gene>
<dbReference type="Proteomes" id="UP000295706">
    <property type="component" value="Unassembled WGS sequence"/>
</dbReference>
<dbReference type="OrthoDB" id="637487at2"/>
<keyword evidence="2" id="KW-1185">Reference proteome</keyword>